<dbReference type="Proteomes" id="UP000198460">
    <property type="component" value="Unassembled WGS sequence"/>
</dbReference>
<protein>
    <submittedName>
        <fullName evidence="2">Uncharacterized protein</fullName>
    </submittedName>
</protein>
<proteinExistence type="predicted"/>
<dbReference type="EMBL" id="FXAN01000053">
    <property type="protein sequence ID" value="SMG00318.1"/>
    <property type="molecule type" value="Genomic_DNA"/>
</dbReference>
<feature type="compositionally biased region" description="Basic and acidic residues" evidence="1">
    <location>
        <begin position="26"/>
        <end position="39"/>
    </location>
</feature>
<accession>A0A238H4Z8</accession>
<sequence>MTGDPRGAPAAAQWAAYVRRMRTGSRVRDGDRRGRRDRSGNGMAREGAASCNVTSVCAY</sequence>
<evidence type="ECO:0000256" key="1">
    <source>
        <dbReference type="SAM" id="MobiDB-lite"/>
    </source>
</evidence>
<organism evidence="2 3">
    <name type="scientific">Burkholderia singularis</name>
    <dbReference type="NCBI Taxonomy" id="1503053"/>
    <lineage>
        <taxon>Bacteria</taxon>
        <taxon>Pseudomonadati</taxon>
        <taxon>Pseudomonadota</taxon>
        <taxon>Betaproteobacteria</taxon>
        <taxon>Burkholderiales</taxon>
        <taxon>Burkholderiaceae</taxon>
        <taxon>Burkholderia</taxon>
        <taxon>pseudomallei group</taxon>
    </lineage>
</organism>
<name>A0A238H4Z8_9BURK</name>
<gene>
    <name evidence="2" type="ORF">BSIN_3388</name>
</gene>
<feature type="region of interest" description="Disordered" evidence="1">
    <location>
        <begin position="23"/>
        <end position="47"/>
    </location>
</feature>
<reference evidence="2 3" key="1">
    <citation type="submission" date="2017-04" db="EMBL/GenBank/DDBJ databases">
        <authorList>
            <person name="Afonso C.L."/>
            <person name="Miller P.J."/>
            <person name="Scott M.A."/>
            <person name="Spackman E."/>
            <person name="Goraichik I."/>
            <person name="Dimitrov K.M."/>
            <person name="Suarez D.L."/>
            <person name="Swayne D.E."/>
        </authorList>
    </citation>
    <scope>NUCLEOTIDE SEQUENCE [LARGE SCALE GENOMIC DNA]</scope>
    <source>
        <strain evidence="2">LMG 28154</strain>
    </source>
</reference>
<evidence type="ECO:0000313" key="3">
    <source>
        <dbReference type="Proteomes" id="UP000198460"/>
    </source>
</evidence>
<dbReference type="AlphaFoldDB" id="A0A238H4Z8"/>
<evidence type="ECO:0000313" key="2">
    <source>
        <dbReference type="EMBL" id="SMG00318.1"/>
    </source>
</evidence>